<evidence type="ECO:0000256" key="5">
    <source>
        <dbReference type="ARBA" id="ARBA00023136"/>
    </source>
</evidence>
<dbReference type="GO" id="GO:0005794">
    <property type="term" value="C:Golgi apparatus"/>
    <property type="evidence" value="ECO:0007669"/>
    <property type="project" value="TreeGrafter"/>
</dbReference>
<evidence type="ECO:0000256" key="9">
    <source>
        <dbReference type="ARBA" id="ARBA00048048"/>
    </source>
</evidence>
<dbReference type="GO" id="GO:0019706">
    <property type="term" value="F:protein-cysteine S-palmitoyltransferase activity"/>
    <property type="evidence" value="ECO:0007669"/>
    <property type="project" value="UniProtKB-EC"/>
</dbReference>
<dbReference type="STRING" id="130081.M2XRM1"/>
<evidence type="ECO:0000256" key="6">
    <source>
        <dbReference type="ARBA" id="ARBA00023139"/>
    </source>
</evidence>
<evidence type="ECO:0000256" key="4">
    <source>
        <dbReference type="ARBA" id="ARBA00022989"/>
    </source>
</evidence>
<dbReference type="GO" id="GO:0005783">
    <property type="term" value="C:endoplasmic reticulum"/>
    <property type="evidence" value="ECO:0007669"/>
    <property type="project" value="TreeGrafter"/>
</dbReference>
<dbReference type="Pfam" id="PF01529">
    <property type="entry name" value="DHHC"/>
    <property type="match status" value="1"/>
</dbReference>
<dbReference type="EC" id="2.3.1.225" evidence="10"/>
<feature type="transmembrane region" description="Helical" evidence="10">
    <location>
        <begin position="37"/>
        <end position="59"/>
    </location>
</feature>
<keyword evidence="8 10" id="KW-0012">Acyltransferase</keyword>
<dbReference type="OrthoDB" id="4096362at2759"/>
<keyword evidence="2 10" id="KW-0808">Transferase</keyword>
<organism evidence="13 14">
    <name type="scientific">Galdieria sulphuraria</name>
    <name type="common">Red alga</name>
    <dbReference type="NCBI Taxonomy" id="130081"/>
    <lineage>
        <taxon>Eukaryota</taxon>
        <taxon>Rhodophyta</taxon>
        <taxon>Bangiophyceae</taxon>
        <taxon>Galdieriales</taxon>
        <taxon>Galdieriaceae</taxon>
        <taxon>Galdieria</taxon>
    </lineage>
</organism>
<evidence type="ECO:0000256" key="8">
    <source>
        <dbReference type="ARBA" id="ARBA00023315"/>
    </source>
</evidence>
<comment type="domain">
    <text evidence="10">The DHHC domain is required for palmitoyltransferase activity.</text>
</comment>
<protein>
    <recommendedName>
        <fullName evidence="10">Palmitoyltransferase</fullName>
        <ecNumber evidence="10">2.3.1.225</ecNumber>
    </recommendedName>
</protein>
<feature type="transmembrane region" description="Helical" evidence="10">
    <location>
        <begin position="217"/>
        <end position="245"/>
    </location>
</feature>
<dbReference type="Proteomes" id="UP000030680">
    <property type="component" value="Unassembled WGS sequence"/>
</dbReference>
<dbReference type="OMA" id="YVTMFLI"/>
<dbReference type="PANTHER" id="PTHR22883">
    <property type="entry name" value="ZINC FINGER DHHC DOMAIN CONTAINING PROTEIN"/>
    <property type="match status" value="1"/>
</dbReference>
<keyword evidence="3 10" id="KW-0812">Transmembrane</keyword>
<feature type="transmembrane region" description="Helical" evidence="10">
    <location>
        <begin position="175"/>
        <end position="197"/>
    </location>
</feature>
<dbReference type="eggNOG" id="KOG1311">
    <property type="taxonomic scope" value="Eukaryota"/>
</dbReference>
<evidence type="ECO:0000313" key="13">
    <source>
        <dbReference type="EMBL" id="EME26313.1"/>
    </source>
</evidence>
<dbReference type="EMBL" id="KB454553">
    <property type="protein sequence ID" value="EME26313.1"/>
    <property type="molecule type" value="Genomic_DNA"/>
</dbReference>
<accession>M2XRM1</accession>
<dbReference type="AlphaFoldDB" id="M2XRM1"/>
<evidence type="ECO:0000259" key="12">
    <source>
        <dbReference type="Pfam" id="PF01529"/>
    </source>
</evidence>
<evidence type="ECO:0000256" key="1">
    <source>
        <dbReference type="ARBA" id="ARBA00004127"/>
    </source>
</evidence>
<dbReference type="PANTHER" id="PTHR22883:SF43">
    <property type="entry name" value="PALMITOYLTRANSFERASE APP"/>
    <property type="match status" value="1"/>
</dbReference>
<reference evidence="14" key="1">
    <citation type="journal article" date="2013" name="Science">
        <title>Gene transfer from bacteria and archaea facilitated evolution of an extremophilic eukaryote.</title>
        <authorList>
            <person name="Schonknecht G."/>
            <person name="Chen W.H."/>
            <person name="Ternes C.M."/>
            <person name="Barbier G.G."/>
            <person name="Shrestha R.P."/>
            <person name="Stanke M."/>
            <person name="Brautigam A."/>
            <person name="Baker B.J."/>
            <person name="Banfield J.F."/>
            <person name="Garavito R.M."/>
            <person name="Carr K."/>
            <person name="Wilkerson C."/>
            <person name="Rensing S.A."/>
            <person name="Gagneul D."/>
            <person name="Dickenson N.E."/>
            <person name="Oesterhelt C."/>
            <person name="Lercher M.J."/>
            <person name="Weber A.P."/>
        </authorList>
    </citation>
    <scope>NUCLEOTIDE SEQUENCE [LARGE SCALE GENOMIC DNA]</scope>
    <source>
        <strain evidence="14">074W</strain>
    </source>
</reference>
<keyword evidence="5 10" id="KW-0472">Membrane</keyword>
<dbReference type="KEGG" id="gsl:Gasu_60430"/>
<dbReference type="GeneID" id="17085293"/>
<dbReference type="InterPro" id="IPR001594">
    <property type="entry name" value="Palmitoyltrfase_DHHC"/>
</dbReference>
<sequence>MGKGAATRGRYKYELWPANNKFFCGGKVITGPDYRNTFATLLLVIIPVGLYFGIIIAYLTSHWKAGGYTFLALTIFFACISIITLLLTATDDPGIIPRQSVEPRDVIRNPRTGFPLPKEIIVNGHPYSLKYCETCRIWRPLRASHCSTCNNCVERFDHHCPWLGNCIGRRNYRTFYIFICSTTILCCLVIASAAVSLKLKTDASSLHHSDAEAFGFALASPLVISFILIIYCFIAMLFTGGLFIFHTILVFRNRTTAETLKYSWKEVTTLEPRGLHSFCHLICGKKPPSKIKVGVEHPTRVTPFKVMMRRDEEEEEEENGRNEIEENTNDGHSREWNKLHYLQQQDEEQQI</sequence>
<comment type="similarity">
    <text evidence="10">Belongs to the DHHC palmitoyltransferase family.</text>
</comment>
<comment type="catalytic activity">
    <reaction evidence="9 10">
        <text>L-cysteinyl-[protein] + hexadecanoyl-CoA = S-hexadecanoyl-L-cysteinyl-[protein] + CoA</text>
        <dbReference type="Rhea" id="RHEA:36683"/>
        <dbReference type="Rhea" id="RHEA-COMP:10131"/>
        <dbReference type="Rhea" id="RHEA-COMP:11032"/>
        <dbReference type="ChEBI" id="CHEBI:29950"/>
        <dbReference type="ChEBI" id="CHEBI:57287"/>
        <dbReference type="ChEBI" id="CHEBI:57379"/>
        <dbReference type="ChEBI" id="CHEBI:74151"/>
        <dbReference type="EC" id="2.3.1.225"/>
    </reaction>
</comment>
<feature type="transmembrane region" description="Helical" evidence="10">
    <location>
        <begin position="65"/>
        <end position="89"/>
    </location>
</feature>
<evidence type="ECO:0000313" key="14">
    <source>
        <dbReference type="Proteomes" id="UP000030680"/>
    </source>
</evidence>
<keyword evidence="7" id="KW-0449">Lipoprotein</keyword>
<evidence type="ECO:0000256" key="11">
    <source>
        <dbReference type="SAM" id="MobiDB-lite"/>
    </source>
</evidence>
<feature type="compositionally biased region" description="Basic and acidic residues" evidence="11">
    <location>
        <begin position="319"/>
        <end position="338"/>
    </location>
</feature>
<proteinExistence type="inferred from homology"/>
<evidence type="ECO:0000256" key="3">
    <source>
        <dbReference type="ARBA" id="ARBA00022692"/>
    </source>
</evidence>
<dbReference type="PROSITE" id="PS50216">
    <property type="entry name" value="DHHC"/>
    <property type="match status" value="1"/>
</dbReference>
<dbReference type="RefSeq" id="XP_005702833.1">
    <property type="nucleotide sequence ID" value="XM_005702776.1"/>
</dbReference>
<keyword evidence="6" id="KW-0564">Palmitate</keyword>
<dbReference type="InterPro" id="IPR039859">
    <property type="entry name" value="PFA4/ZDH16/20/ERF2-like"/>
</dbReference>
<evidence type="ECO:0000256" key="2">
    <source>
        <dbReference type="ARBA" id="ARBA00022679"/>
    </source>
</evidence>
<comment type="subcellular location">
    <subcellularLocation>
        <location evidence="1">Endomembrane system</location>
        <topology evidence="1">Multi-pass membrane protein</topology>
    </subcellularLocation>
</comment>
<feature type="domain" description="Palmitoyltransferase DHHC" evidence="12">
    <location>
        <begin position="128"/>
        <end position="262"/>
    </location>
</feature>
<feature type="region of interest" description="Disordered" evidence="11">
    <location>
        <begin position="310"/>
        <end position="351"/>
    </location>
</feature>
<evidence type="ECO:0000256" key="10">
    <source>
        <dbReference type="RuleBase" id="RU079119"/>
    </source>
</evidence>
<name>M2XRM1_GALSU</name>
<evidence type="ECO:0000256" key="7">
    <source>
        <dbReference type="ARBA" id="ARBA00023288"/>
    </source>
</evidence>
<keyword evidence="14" id="KW-1185">Reference proteome</keyword>
<dbReference type="GO" id="GO:0006612">
    <property type="term" value="P:protein targeting to membrane"/>
    <property type="evidence" value="ECO:0007669"/>
    <property type="project" value="TreeGrafter"/>
</dbReference>
<keyword evidence="4 10" id="KW-1133">Transmembrane helix</keyword>
<gene>
    <name evidence="13" type="ORF">Gasu_60430</name>
</gene>
<dbReference type="Gramene" id="EME26313">
    <property type="protein sequence ID" value="EME26313"/>
    <property type="gene ID" value="Gasu_60430"/>
</dbReference>